<proteinExistence type="predicted"/>
<dbReference type="AlphaFoldDB" id="A0A392M4V9"/>
<evidence type="ECO:0000313" key="1">
    <source>
        <dbReference type="EMBL" id="MCH82366.1"/>
    </source>
</evidence>
<evidence type="ECO:0000313" key="2">
    <source>
        <dbReference type="Proteomes" id="UP000265520"/>
    </source>
</evidence>
<accession>A0A392M4V9</accession>
<keyword evidence="2" id="KW-1185">Reference proteome</keyword>
<reference evidence="1 2" key="1">
    <citation type="journal article" date="2018" name="Front. Plant Sci.">
        <title>Red Clover (Trifolium pratense) and Zigzag Clover (T. medium) - A Picture of Genomic Similarities and Differences.</title>
        <authorList>
            <person name="Dluhosova J."/>
            <person name="Istvanek J."/>
            <person name="Nedelnik J."/>
            <person name="Repkova J."/>
        </authorList>
    </citation>
    <scope>NUCLEOTIDE SEQUENCE [LARGE SCALE GENOMIC DNA]</scope>
    <source>
        <strain evidence="2">cv. 10/8</strain>
        <tissue evidence="1">Leaf</tissue>
    </source>
</reference>
<name>A0A392M4V9_9FABA</name>
<organism evidence="1 2">
    <name type="scientific">Trifolium medium</name>
    <dbReference type="NCBI Taxonomy" id="97028"/>
    <lineage>
        <taxon>Eukaryota</taxon>
        <taxon>Viridiplantae</taxon>
        <taxon>Streptophyta</taxon>
        <taxon>Embryophyta</taxon>
        <taxon>Tracheophyta</taxon>
        <taxon>Spermatophyta</taxon>
        <taxon>Magnoliopsida</taxon>
        <taxon>eudicotyledons</taxon>
        <taxon>Gunneridae</taxon>
        <taxon>Pentapetalae</taxon>
        <taxon>rosids</taxon>
        <taxon>fabids</taxon>
        <taxon>Fabales</taxon>
        <taxon>Fabaceae</taxon>
        <taxon>Papilionoideae</taxon>
        <taxon>50 kb inversion clade</taxon>
        <taxon>NPAAA clade</taxon>
        <taxon>Hologalegina</taxon>
        <taxon>IRL clade</taxon>
        <taxon>Trifolieae</taxon>
        <taxon>Trifolium</taxon>
    </lineage>
</organism>
<gene>
    <name evidence="1" type="ORF">A2U01_0003169</name>
</gene>
<protein>
    <submittedName>
        <fullName evidence="1">Uncharacterized protein</fullName>
    </submittedName>
</protein>
<sequence length="73" mass="8551">MCENESEKLKRNSLGYSILSGEGEGFKFYEWFEGDEGFNFDAVKKSIVCSDEEDRCDGEEDRVRREGFEYRVC</sequence>
<dbReference type="EMBL" id="LXQA010003582">
    <property type="protein sequence ID" value="MCH82366.1"/>
    <property type="molecule type" value="Genomic_DNA"/>
</dbReference>
<dbReference type="Proteomes" id="UP000265520">
    <property type="component" value="Unassembled WGS sequence"/>
</dbReference>
<comment type="caution">
    <text evidence="1">The sequence shown here is derived from an EMBL/GenBank/DDBJ whole genome shotgun (WGS) entry which is preliminary data.</text>
</comment>